<evidence type="ECO:0000313" key="2">
    <source>
        <dbReference type="Proteomes" id="UP000821865"/>
    </source>
</evidence>
<gene>
    <name evidence="1" type="ORF">HPB49_010084</name>
</gene>
<name>A0ACB8CWP0_DERSI</name>
<evidence type="ECO:0000313" key="1">
    <source>
        <dbReference type="EMBL" id="KAH7953561.1"/>
    </source>
</evidence>
<organism evidence="1 2">
    <name type="scientific">Dermacentor silvarum</name>
    <name type="common">Tick</name>
    <dbReference type="NCBI Taxonomy" id="543639"/>
    <lineage>
        <taxon>Eukaryota</taxon>
        <taxon>Metazoa</taxon>
        <taxon>Ecdysozoa</taxon>
        <taxon>Arthropoda</taxon>
        <taxon>Chelicerata</taxon>
        <taxon>Arachnida</taxon>
        <taxon>Acari</taxon>
        <taxon>Parasitiformes</taxon>
        <taxon>Ixodida</taxon>
        <taxon>Ixodoidea</taxon>
        <taxon>Ixodidae</taxon>
        <taxon>Rhipicephalinae</taxon>
        <taxon>Dermacentor</taxon>
    </lineage>
</organism>
<comment type="caution">
    <text evidence="1">The sequence shown here is derived from an EMBL/GenBank/DDBJ whole genome shotgun (WGS) entry which is preliminary data.</text>
</comment>
<dbReference type="EMBL" id="CM023473">
    <property type="protein sequence ID" value="KAH7953561.1"/>
    <property type="molecule type" value="Genomic_DNA"/>
</dbReference>
<protein>
    <submittedName>
        <fullName evidence="1">Uncharacterized protein</fullName>
    </submittedName>
</protein>
<proteinExistence type="predicted"/>
<reference evidence="1" key="1">
    <citation type="submission" date="2020-05" db="EMBL/GenBank/DDBJ databases">
        <title>Large-scale comparative analyses of tick genomes elucidate their genetic diversity and vector capacities.</title>
        <authorList>
            <person name="Jia N."/>
            <person name="Wang J."/>
            <person name="Shi W."/>
            <person name="Du L."/>
            <person name="Sun Y."/>
            <person name="Zhan W."/>
            <person name="Jiang J."/>
            <person name="Wang Q."/>
            <person name="Zhang B."/>
            <person name="Ji P."/>
            <person name="Sakyi L.B."/>
            <person name="Cui X."/>
            <person name="Yuan T."/>
            <person name="Jiang B."/>
            <person name="Yang W."/>
            <person name="Lam T.T.-Y."/>
            <person name="Chang Q."/>
            <person name="Ding S."/>
            <person name="Wang X."/>
            <person name="Zhu J."/>
            <person name="Ruan X."/>
            <person name="Zhao L."/>
            <person name="Wei J."/>
            <person name="Que T."/>
            <person name="Du C."/>
            <person name="Cheng J."/>
            <person name="Dai P."/>
            <person name="Han X."/>
            <person name="Huang E."/>
            <person name="Gao Y."/>
            <person name="Liu J."/>
            <person name="Shao H."/>
            <person name="Ye R."/>
            <person name="Li L."/>
            <person name="Wei W."/>
            <person name="Wang X."/>
            <person name="Wang C."/>
            <person name="Yang T."/>
            <person name="Huo Q."/>
            <person name="Li W."/>
            <person name="Guo W."/>
            <person name="Chen H."/>
            <person name="Zhou L."/>
            <person name="Ni X."/>
            <person name="Tian J."/>
            <person name="Zhou Y."/>
            <person name="Sheng Y."/>
            <person name="Liu T."/>
            <person name="Pan Y."/>
            <person name="Xia L."/>
            <person name="Li J."/>
            <person name="Zhao F."/>
            <person name="Cao W."/>
        </authorList>
    </citation>
    <scope>NUCLEOTIDE SEQUENCE</scope>
    <source>
        <strain evidence="1">Dsil-2018</strain>
    </source>
</reference>
<accession>A0ACB8CWP0</accession>
<keyword evidence="2" id="KW-1185">Reference proteome</keyword>
<sequence>MADSKRNAHRLQMQASRLNERLQKLQKKCDGVQEKLKQYEEDRAVQSITKIRKAAAEGDKTAEFLVEQVENFSKARPTWQENTVRECVLWKATSRKGYDHVRARKLLRLPCRSTLQKFVGSSTGETKINRLIRERLQVKRRSLLSDKEPYCSLIVDEMSIQQKVTYDRQVDRIFGLVDVQCQAREPAAVVANRLLCFVLRGLSTVYVIQVGYFFTRNLKHDKLLLLMRSVIKAVEEIGFRIVRIVTDNHQTNTAMFRNLSDDNTLQHVVPHPEREGEPLFLSFDPSHLIKNLRTNLLEREMSDSIEPIRGGVFLKTLYNIHKEIC</sequence>
<dbReference type="Proteomes" id="UP000821865">
    <property type="component" value="Chromosome 4"/>
</dbReference>